<feature type="region of interest" description="Disordered" evidence="2">
    <location>
        <begin position="557"/>
        <end position="584"/>
    </location>
</feature>
<keyword evidence="5" id="KW-1185">Reference proteome</keyword>
<name>A0A9J6GVS0_HAELO</name>
<evidence type="ECO:0000259" key="3">
    <source>
        <dbReference type="PROSITE" id="PS50158"/>
    </source>
</evidence>
<feature type="compositionally biased region" description="Polar residues" evidence="2">
    <location>
        <begin position="54"/>
        <end position="65"/>
    </location>
</feature>
<comment type="caution">
    <text evidence="4">The sequence shown here is derived from an EMBL/GenBank/DDBJ whole genome shotgun (WGS) entry which is preliminary data.</text>
</comment>
<feature type="compositionally biased region" description="Basic residues" evidence="2">
    <location>
        <begin position="345"/>
        <end position="363"/>
    </location>
</feature>
<organism evidence="4 5">
    <name type="scientific">Haemaphysalis longicornis</name>
    <name type="common">Bush tick</name>
    <dbReference type="NCBI Taxonomy" id="44386"/>
    <lineage>
        <taxon>Eukaryota</taxon>
        <taxon>Metazoa</taxon>
        <taxon>Ecdysozoa</taxon>
        <taxon>Arthropoda</taxon>
        <taxon>Chelicerata</taxon>
        <taxon>Arachnida</taxon>
        <taxon>Acari</taxon>
        <taxon>Parasitiformes</taxon>
        <taxon>Ixodida</taxon>
        <taxon>Ixodoidea</taxon>
        <taxon>Ixodidae</taxon>
        <taxon>Haemaphysalinae</taxon>
        <taxon>Haemaphysalis</taxon>
    </lineage>
</organism>
<dbReference type="GO" id="GO:0008270">
    <property type="term" value="F:zinc ion binding"/>
    <property type="evidence" value="ECO:0007669"/>
    <property type="project" value="UniProtKB-KW"/>
</dbReference>
<reference evidence="4 5" key="1">
    <citation type="journal article" date="2020" name="Cell">
        <title>Large-Scale Comparative Analyses of Tick Genomes Elucidate Their Genetic Diversity and Vector Capacities.</title>
        <authorList>
            <consortium name="Tick Genome and Microbiome Consortium (TIGMIC)"/>
            <person name="Jia N."/>
            <person name="Wang J."/>
            <person name="Shi W."/>
            <person name="Du L."/>
            <person name="Sun Y."/>
            <person name="Zhan W."/>
            <person name="Jiang J.F."/>
            <person name="Wang Q."/>
            <person name="Zhang B."/>
            <person name="Ji P."/>
            <person name="Bell-Sakyi L."/>
            <person name="Cui X.M."/>
            <person name="Yuan T.T."/>
            <person name="Jiang B.G."/>
            <person name="Yang W.F."/>
            <person name="Lam T.T."/>
            <person name="Chang Q.C."/>
            <person name="Ding S.J."/>
            <person name="Wang X.J."/>
            <person name="Zhu J.G."/>
            <person name="Ruan X.D."/>
            <person name="Zhao L."/>
            <person name="Wei J.T."/>
            <person name="Ye R.Z."/>
            <person name="Que T.C."/>
            <person name="Du C.H."/>
            <person name="Zhou Y.H."/>
            <person name="Cheng J.X."/>
            <person name="Dai P.F."/>
            <person name="Guo W.B."/>
            <person name="Han X.H."/>
            <person name="Huang E.J."/>
            <person name="Li L.F."/>
            <person name="Wei W."/>
            <person name="Gao Y.C."/>
            <person name="Liu J.Z."/>
            <person name="Shao H.Z."/>
            <person name="Wang X."/>
            <person name="Wang C.C."/>
            <person name="Yang T.C."/>
            <person name="Huo Q.B."/>
            <person name="Li W."/>
            <person name="Chen H.Y."/>
            <person name="Chen S.E."/>
            <person name="Zhou L.G."/>
            <person name="Ni X.B."/>
            <person name="Tian J.H."/>
            <person name="Sheng Y."/>
            <person name="Liu T."/>
            <person name="Pan Y.S."/>
            <person name="Xia L.Y."/>
            <person name="Li J."/>
            <person name="Zhao F."/>
            <person name="Cao W.C."/>
        </authorList>
    </citation>
    <scope>NUCLEOTIDE SEQUENCE [LARGE SCALE GENOMIC DNA]</scope>
    <source>
        <strain evidence="4">HaeL-2018</strain>
    </source>
</reference>
<feature type="compositionally biased region" description="Polar residues" evidence="2">
    <location>
        <begin position="457"/>
        <end position="472"/>
    </location>
</feature>
<evidence type="ECO:0000313" key="4">
    <source>
        <dbReference type="EMBL" id="KAH9379541.1"/>
    </source>
</evidence>
<sequence length="584" mass="65396">MLDGTSLAPDGTCPMLDSACDAAVAASAPLILAQTDLLSGASLPLAQRDLPSGFRSNLTPGTSDEPTSKRVHDDCDVDISDDEDGWIFWQGKRKKQTRTTQQERVSLPRYQVLLRTTDGTAVTDIPNLTLDKILERTITKPRYLDATSLRKNVKANSILITVYDEEQANRLCTITRLTVAQGPRPKHVSVEMTRLSHNSSTSKGVITISPNETNDQLMSCLHNELVEILDVKRLGRSNKALITFHSAKTPRTVRYHYEILPVAPYKPKTLVCLKCHKEGHMVRHCPNEEVCQECGIVHALKENEICKNTCYCSVCKETGHLATSNSCPNRRKQKTTKQSSDRRTNRARNRSRSGSRSRSRSKTRKDTANSASNSSGMDLNTSKQWSDVVSDQQPVTSRLRDKERRLQELTRTIDDLQKTLETARQEMTALTTEINLERNRQVRIVSPPGYRRENSKQRSQTHSSTPPKQSTLATKSDLLQIKAQVLHETSKETHKEMQTLNAKLDNSKQIHRTETEAYQTRINIIETKVNDIAGAISNLNTTIMALQERVESLVPLHQTPSQGKAPSTHRAPNRSAPYPPVNGT</sequence>
<dbReference type="InterPro" id="IPR001878">
    <property type="entry name" value="Znf_CCHC"/>
</dbReference>
<protein>
    <recommendedName>
        <fullName evidence="3">CCHC-type domain-containing protein</fullName>
    </recommendedName>
</protein>
<gene>
    <name evidence="4" type="ORF">HPB48_004254</name>
</gene>
<keyword evidence="1" id="KW-0863">Zinc-finger</keyword>
<dbReference type="PROSITE" id="PS50158">
    <property type="entry name" value="ZF_CCHC"/>
    <property type="match status" value="1"/>
</dbReference>
<evidence type="ECO:0000256" key="1">
    <source>
        <dbReference type="PROSITE-ProRule" id="PRU00047"/>
    </source>
</evidence>
<evidence type="ECO:0000256" key="2">
    <source>
        <dbReference type="SAM" id="MobiDB-lite"/>
    </source>
</evidence>
<dbReference type="GO" id="GO:0003676">
    <property type="term" value="F:nucleic acid binding"/>
    <property type="evidence" value="ECO:0007669"/>
    <property type="project" value="InterPro"/>
</dbReference>
<keyword evidence="1" id="KW-0479">Metal-binding</keyword>
<proteinExistence type="predicted"/>
<accession>A0A9J6GVS0</accession>
<feature type="compositionally biased region" description="Polar residues" evidence="2">
    <location>
        <begin position="369"/>
        <end position="396"/>
    </location>
</feature>
<dbReference type="Proteomes" id="UP000821853">
    <property type="component" value="Chromosome 8"/>
</dbReference>
<dbReference type="AlphaFoldDB" id="A0A9J6GVS0"/>
<dbReference type="VEuPathDB" id="VectorBase:HLOH_064580"/>
<dbReference type="SMART" id="SM00343">
    <property type="entry name" value="ZnF_C2HC"/>
    <property type="match status" value="2"/>
</dbReference>
<feature type="domain" description="CCHC-type" evidence="3">
    <location>
        <begin position="272"/>
        <end position="287"/>
    </location>
</feature>
<feature type="region of interest" description="Disordered" evidence="2">
    <location>
        <begin position="322"/>
        <end position="403"/>
    </location>
</feature>
<feature type="region of interest" description="Disordered" evidence="2">
    <location>
        <begin position="439"/>
        <end position="472"/>
    </location>
</feature>
<evidence type="ECO:0000313" key="5">
    <source>
        <dbReference type="Proteomes" id="UP000821853"/>
    </source>
</evidence>
<feature type="region of interest" description="Disordered" evidence="2">
    <location>
        <begin position="50"/>
        <end position="72"/>
    </location>
</feature>
<dbReference type="OrthoDB" id="6513510at2759"/>
<keyword evidence="1" id="KW-0862">Zinc</keyword>
<dbReference type="EMBL" id="JABSTR010000010">
    <property type="protein sequence ID" value="KAH9379541.1"/>
    <property type="molecule type" value="Genomic_DNA"/>
</dbReference>